<sequence length="278" mass="30625">MKEKMAIKMKQDSEQALYDAAIEYALQAGRLIKYHLGNKGKIKPKKNAFDLVTEVDKLSEDFLRGKIQEDYPDHWILSEENCGQDNAYEVLKNHNSGYGWIIDPIDGTTNFIHNIPHFSVSLGIVKDGKPIIGVVFNPITGDLYAARKSFGAYLNGRPIRVGEESTLAEAVVATGFQASDFQSGSRVIQQIDKLAGKSRNIRMFGAASLDLCLVASGKITGFWHEGLNPWDTAAGILVLAEAGGRVTDKDGNPYQLFHDSLIASNGKIHDELMKTIKL</sequence>
<evidence type="ECO:0000256" key="3">
    <source>
        <dbReference type="ARBA" id="ARBA00009759"/>
    </source>
</evidence>
<proteinExistence type="inferred from homology"/>
<dbReference type="InterPro" id="IPR033942">
    <property type="entry name" value="IMPase"/>
</dbReference>
<comment type="cofactor">
    <cofactor evidence="2 7 8">
        <name>Mg(2+)</name>
        <dbReference type="ChEBI" id="CHEBI:18420"/>
    </cofactor>
</comment>
<evidence type="ECO:0000256" key="5">
    <source>
        <dbReference type="ARBA" id="ARBA00022801"/>
    </source>
</evidence>
<dbReference type="InterPro" id="IPR020550">
    <property type="entry name" value="Inositol_monophosphatase_CS"/>
</dbReference>
<dbReference type="GO" id="GO:0008934">
    <property type="term" value="F:inositol monophosphate 1-phosphatase activity"/>
    <property type="evidence" value="ECO:0007669"/>
    <property type="project" value="InterPro"/>
</dbReference>
<dbReference type="PROSITE" id="PS00630">
    <property type="entry name" value="IMP_2"/>
    <property type="match status" value="1"/>
</dbReference>
<dbReference type="EMBL" id="FOJS01000048">
    <property type="protein sequence ID" value="SFA54123.1"/>
    <property type="molecule type" value="Genomic_DNA"/>
</dbReference>
<evidence type="ECO:0000256" key="1">
    <source>
        <dbReference type="ARBA" id="ARBA00001033"/>
    </source>
</evidence>
<dbReference type="Pfam" id="PF00459">
    <property type="entry name" value="Inositol_P"/>
    <property type="match status" value="1"/>
</dbReference>
<evidence type="ECO:0000256" key="6">
    <source>
        <dbReference type="ARBA" id="ARBA00022842"/>
    </source>
</evidence>
<dbReference type="STRING" id="186116.SAMN05192569_104818"/>
<dbReference type="PANTHER" id="PTHR20854:SF4">
    <property type="entry name" value="INOSITOL-1-MONOPHOSPHATASE-RELATED"/>
    <property type="match status" value="1"/>
</dbReference>
<gene>
    <name evidence="9" type="ORF">SAMN05192569_104818</name>
</gene>
<feature type="binding site" evidence="7">
    <location>
        <position position="79"/>
    </location>
    <ligand>
        <name>Mg(2+)</name>
        <dbReference type="ChEBI" id="CHEBI:18420"/>
        <label>1</label>
        <note>catalytic</note>
    </ligand>
</feature>
<dbReference type="OrthoDB" id="9772456at2"/>
<dbReference type="EC" id="3.1.3.25" evidence="8"/>
<dbReference type="GO" id="GO:0007165">
    <property type="term" value="P:signal transduction"/>
    <property type="evidence" value="ECO:0007669"/>
    <property type="project" value="TreeGrafter"/>
</dbReference>
<feature type="binding site" evidence="7">
    <location>
        <position position="105"/>
    </location>
    <ligand>
        <name>Mg(2+)</name>
        <dbReference type="ChEBI" id="CHEBI:18420"/>
        <label>1</label>
        <note>catalytic</note>
    </ligand>
</feature>
<name>A0A1I0TRC9_9BACL</name>
<dbReference type="SUPFAM" id="SSF56655">
    <property type="entry name" value="Carbohydrate phosphatase"/>
    <property type="match status" value="1"/>
</dbReference>
<keyword evidence="10" id="KW-1185">Reference proteome</keyword>
<feature type="binding site" evidence="7">
    <location>
        <position position="231"/>
    </location>
    <ligand>
        <name>Mg(2+)</name>
        <dbReference type="ChEBI" id="CHEBI:18420"/>
        <label>1</label>
        <note>catalytic</note>
    </ligand>
</feature>
<accession>A0A1I0TRC9</accession>
<keyword evidence="5 8" id="KW-0378">Hydrolase</keyword>
<dbReference type="Gene3D" id="3.40.190.80">
    <property type="match status" value="1"/>
</dbReference>
<keyword evidence="6 7" id="KW-0460">Magnesium</keyword>
<dbReference type="PRINTS" id="PR00377">
    <property type="entry name" value="IMPHPHTASES"/>
</dbReference>
<dbReference type="GO" id="GO:0046854">
    <property type="term" value="P:phosphatidylinositol phosphate biosynthetic process"/>
    <property type="evidence" value="ECO:0007669"/>
    <property type="project" value="InterPro"/>
</dbReference>
<organism evidence="9 10">
    <name type="scientific">Parageobacillus thermantarcticus</name>
    <dbReference type="NCBI Taxonomy" id="186116"/>
    <lineage>
        <taxon>Bacteria</taxon>
        <taxon>Bacillati</taxon>
        <taxon>Bacillota</taxon>
        <taxon>Bacilli</taxon>
        <taxon>Bacillales</taxon>
        <taxon>Anoxybacillaceae</taxon>
        <taxon>Parageobacillus</taxon>
    </lineage>
</organism>
<protein>
    <recommendedName>
        <fullName evidence="8">Inositol-1-monophosphatase</fullName>
        <ecNumber evidence="8">3.1.3.25</ecNumber>
    </recommendedName>
</protein>
<keyword evidence="4 7" id="KW-0479">Metal-binding</keyword>
<feature type="binding site" evidence="7">
    <location>
        <position position="106"/>
    </location>
    <ligand>
        <name>Mg(2+)</name>
        <dbReference type="ChEBI" id="CHEBI:18420"/>
        <label>1</label>
        <note>catalytic</note>
    </ligand>
</feature>
<dbReference type="GO" id="GO:0046872">
    <property type="term" value="F:metal ion binding"/>
    <property type="evidence" value="ECO:0007669"/>
    <property type="project" value="UniProtKB-KW"/>
</dbReference>
<evidence type="ECO:0000256" key="2">
    <source>
        <dbReference type="ARBA" id="ARBA00001946"/>
    </source>
</evidence>
<comment type="similarity">
    <text evidence="3 8">Belongs to the inositol monophosphatase superfamily.</text>
</comment>
<dbReference type="InterPro" id="IPR000760">
    <property type="entry name" value="Inositol_monophosphatase-like"/>
</dbReference>
<evidence type="ECO:0000313" key="9">
    <source>
        <dbReference type="EMBL" id="SFA54123.1"/>
    </source>
</evidence>
<dbReference type="FunFam" id="3.30.540.10:FF:000003">
    <property type="entry name" value="Inositol-1-monophosphatase"/>
    <property type="match status" value="1"/>
</dbReference>
<evidence type="ECO:0000256" key="4">
    <source>
        <dbReference type="ARBA" id="ARBA00022723"/>
    </source>
</evidence>
<dbReference type="PROSITE" id="PS00629">
    <property type="entry name" value="IMP_1"/>
    <property type="match status" value="1"/>
</dbReference>
<dbReference type="GO" id="GO:0006020">
    <property type="term" value="P:inositol metabolic process"/>
    <property type="evidence" value="ECO:0007669"/>
    <property type="project" value="TreeGrafter"/>
</dbReference>
<comment type="catalytic activity">
    <reaction evidence="1 8">
        <text>a myo-inositol phosphate + H2O = myo-inositol + phosphate</text>
        <dbReference type="Rhea" id="RHEA:24056"/>
        <dbReference type="ChEBI" id="CHEBI:15377"/>
        <dbReference type="ChEBI" id="CHEBI:17268"/>
        <dbReference type="ChEBI" id="CHEBI:43474"/>
        <dbReference type="ChEBI" id="CHEBI:84139"/>
        <dbReference type="EC" id="3.1.3.25"/>
    </reaction>
</comment>
<dbReference type="PANTHER" id="PTHR20854">
    <property type="entry name" value="INOSITOL MONOPHOSPHATASE"/>
    <property type="match status" value="1"/>
</dbReference>
<evidence type="ECO:0000256" key="7">
    <source>
        <dbReference type="PIRSR" id="PIRSR600760-2"/>
    </source>
</evidence>
<dbReference type="RefSeq" id="WP_013876321.1">
    <property type="nucleotide sequence ID" value="NZ_FOJS01000048.1"/>
</dbReference>
<reference evidence="10" key="1">
    <citation type="submission" date="2016-10" db="EMBL/GenBank/DDBJ databases">
        <authorList>
            <person name="Varghese N."/>
            <person name="Submissions S."/>
        </authorList>
    </citation>
    <scope>NUCLEOTIDE SEQUENCE [LARGE SCALE GENOMIC DNA]</scope>
    <source>
        <strain evidence="10">M1</strain>
    </source>
</reference>
<feature type="binding site" evidence="7">
    <location>
        <position position="103"/>
    </location>
    <ligand>
        <name>Mg(2+)</name>
        <dbReference type="ChEBI" id="CHEBI:18420"/>
        <label>1</label>
        <note>catalytic</note>
    </ligand>
</feature>
<dbReference type="Gene3D" id="3.30.540.10">
    <property type="entry name" value="Fructose-1,6-Bisphosphatase, subunit A, domain 1"/>
    <property type="match status" value="1"/>
</dbReference>
<evidence type="ECO:0000256" key="8">
    <source>
        <dbReference type="RuleBase" id="RU364068"/>
    </source>
</evidence>
<dbReference type="AlphaFoldDB" id="A0A1I0TRC9"/>
<dbReference type="CDD" id="cd01639">
    <property type="entry name" value="IMPase"/>
    <property type="match status" value="1"/>
</dbReference>
<evidence type="ECO:0000313" key="10">
    <source>
        <dbReference type="Proteomes" id="UP000198650"/>
    </source>
</evidence>
<dbReference type="InterPro" id="IPR020583">
    <property type="entry name" value="Inositol_monoP_metal-BS"/>
</dbReference>
<dbReference type="Proteomes" id="UP000198650">
    <property type="component" value="Unassembled WGS sequence"/>
</dbReference>